<dbReference type="SMART" id="SM00100">
    <property type="entry name" value="cNMP"/>
    <property type="match status" value="1"/>
</dbReference>
<dbReference type="Gene3D" id="1.10.10.10">
    <property type="entry name" value="Winged helix-like DNA-binding domain superfamily/Winged helix DNA-binding domain"/>
    <property type="match status" value="1"/>
</dbReference>
<evidence type="ECO:0000313" key="6">
    <source>
        <dbReference type="EMBL" id="GAA4792970.1"/>
    </source>
</evidence>
<dbReference type="PANTHER" id="PTHR24567">
    <property type="entry name" value="CRP FAMILY TRANSCRIPTIONAL REGULATORY PROTEIN"/>
    <property type="match status" value="1"/>
</dbReference>
<reference evidence="7" key="1">
    <citation type="journal article" date="2019" name="Int. J. Syst. Evol. Microbiol.">
        <title>The Global Catalogue of Microorganisms (GCM) 10K type strain sequencing project: providing services to taxonomists for standard genome sequencing and annotation.</title>
        <authorList>
            <consortium name="The Broad Institute Genomics Platform"/>
            <consortium name="The Broad Institute Genome Sequencing Center for Infectious Disease"/>
            <person name="Wu L."/>
            <person name="Ma J."/>
        </authorList>
    </citation>
    <scope>NUCLEOTIDE SEQUENCE [LARGE SCALE GENOMIC DNA]</scope>
    <source>
        <strain evidence="7">JCM 18200</strain>
    </source>
</reference>
<dbReference type="Pfam" id="PF13545">
    <property type="entry name" value="HTH_Crp_2"/>
    <property type="match status" value="1"/>
</dbReference>
<dbReference type="PROSITE" id="PS51063">
    <property type="entry name" value="HTH_CRP_2"/>
    <property type="match status" value="1"/>
</dbReference>
<dbReference type="InterPro" id="IPR000595">
    <property type="entry name" value="cNMP-bd_dom"/>
</dbReference>
<evidence type="ECO:0000259" key="5">
    <source>
        <dbReference type="PROSITE" id="PS51063"/>
    </source>
</evidence>
<sequence>MCRHSSKGWLPAIVEERKIKIFKRGEVIFKEGEKAEGIYFLLQGIVKVHKQWGEDRELILHFSKAGELFGYRGLSDDTVYPVTATVLEDCKTCYVSIDFFNKTLQANHELTLQFLKFHLNELRRAEKRMRNLALMEVKGRIADMLLMLHKQFGIGDDGYIRLQLKRQDMAAYAGTTYETFFRMVNELVKEGAILVKSKQFKIIDKKKLEHYDNIESTINS</sequence>
<dbReference type="CDD" id="cd00038">
    <property type="entry name" value="CAP_ED"/>
    <property type="match status" value="1"/>
</dbReference>
<keyword evidence="1" id="KW-0805">Transcription regulation</keyword>
<dbReference type="Pfam" id="PF00027">
    <property type="entry name" value="cNMP_binding"/>
    <property type="match status" value="1"/>
</dbReference>
<evidence type="ECO:0000256" key="2">
    <source>
        <dbReference type="ARBA" id="ARBA00023125"/>
    </source>
</evidence>
<dbReference type="SUPFAM" id="SSF46785">
    <property type="entry name" value="Winged helix' DNA-binding domain"/>
    <property type="match status" value="1"/>
</dbReference>
<proteinExistence type="predicted"/>
<evidence type="ECO:0000256" key="3">
    <source>
        <dbReference type="ARBA" id="ARBA00023163"/>
    </source>
</evidence>
<dbReference type="PROSITE" id="PS50042">
    <property type="entry name" value="CNMP_BINDING_3"/>
    <property type="match status" value="1"/>
</dbReference>
<dbReference type="InterPro" id="IPR012318">
    <property type="entry name" value="HTH_CRP"/>
</dbReference>
<dbReference type="InterPro" id="IPR036390">
    <property type="entry name" value="WH_DNA-bd_sf"/>
</dbReference>
<gene>
    <name evidence="6" type="ORF">GCM10023231_21450</name>
</gene>
<keyword evidence="3" id="KW-0804">Transcription</keyword>
<dbReference type="Proteomes" id="UP001501411">
    <property type="component" value="Unassembled WGS sequence"/>
</dbReference>
<dbReference type="Gene3D" id="2.60.120.10">
    <property type="entry name" value="Jelly Rolls"/>
    <property type="match status" value="1"/>
</dbReference>
<dbReference type="InterPro" id="IPR050397">
    <property type="entry name" value="Env_Response_Regulators"/>
</dbReference>
<evidence type="ECO:0000313" key="7">
    <source>
        <dbReference type="Proteomes" id="UP001501411"/>
    </source>
</evidence>
<evidence type="ECO:0000256" key="1">
    <source>
        <dbReference type="ARBA" id="ARBA00023015"/>
    </source>
</evidence>
<dbReference type="InterPro" id="IPR018490">
    <property type="entry name" value="cNMP-bd_dom_sf"/>
</dbReference>
<dbReference type="SMART" id="SM00419">
    <property type="entry name" value="HTH_CRP"/>
    <property type="match status" value="1"/>
</dbReference>
<dbReference type="SUPFAM" id="SSF51206">
    <property type="entry name" value="cAMP-binding domain-like"/>
    <property type="match status" value="1"/>
</dbReference>
<evidence type="ECO:0000259" key="4">
    <source>
        <dbReference type="PROSITE" id="PS50042"/>
    </source>
</evidence>
<name>A0ABP9BB37_9SPHI</name>
<keyword evidence="2" id="KW-0238">DNA-binding</keyword>
<evidence type="ECO:0008006" key="8">
    <source>
        <dbReference type="Google" id="ProtNLM"/>
    </source>
</evidence>
<dbReference type="PANTHER" id="PTHR24567:SF26">
    <property type="entry name" value="REGULATORY PROTEIN YEIL"/>
    <property type="match status" value="1"/>
</dbReference>
<dbReference type="EMBL" id="BAABIQ010000033">
    <property type="protein sequence ID" value="GAA4792970.1"/>
    <property type="molecule type" value="Genomic_DNA"/>
</dbReference>
<feature type="domain" description="HTH crp-type" evidence="5">
    <location>
        <begin position="135"/>
        <end position="206"/>
    </location>
</feature>
<dbReference type="InterPro" id="IPR036388">
    <property type="entry name" value="WH-like_DNA-bd_sf"/>
</dbReference>
<protein>
    <recommendedName>
        <fullName evidence="8">Crp/Fnr family transcriptional regulator</fullName>
    </recommendedName>
</protein>
<comment type="caution">
    <text evidence="6">The sequence shown here is derived from an EMBL/GenBank/DDBJ whole genome shotgun (WGS) entry which is preliminary data.</text>
</comment>
<accession>A0ABP9BB37</accession>
<keyword evidence="7" id="KW-1185">Reference proteome</keyword>
<feature type="domain" description="Cyclic nucleotide-binding" evidence="4">
    <location>
        <begin position="1"/>
        <end position="121"/>
    </location>
</feature>
<dbReference type="InterPro" id="IPR014710">
    <property type="entry name" value="RmlC-like_jellyroll"/>
</dbReference>
<organism evidence="6 7">
    <name type="scientific">Olivibacter ginsenosidimutans</name>
    <dbReference type="NCBI Taxonomy" id="1176537"/>
    <lineage>
        <taxon>Bacteria</taxon>
        <taxon>Pseudomonadati</taxon>
        <taxon>Bacteroidota</taxon>
        <taxon>Sphingobacteriia</taxon>
        <taxon>Sphingobacteriales</taxon>
        <taxon>Sphingobacteriaceae</taxon>
        <taxon>Olivibacter</taxon>
    </lineage>
</organism>